<sequence length="78" mass="9332">MNMRNGIPIVQSVKSKKPQDRLWMAIPNPITRYIEMAMIVDGCEASVIMPYKYEWVQQYMEEGWHTEKVWEINERKNA</sequence>
<comment type="caution">
    <text evidence="1">The sequence shown here is derived from an EMBL/GenBank/DDBJ whole genome shotgun (WGS) entry which is preliminary data.</text>
</comment>
<dbReference type="RefSeq" id="WP_142510716.1">
    <property type="nucleotide sequence ID" value="NZ_SADV01000031.1"/>
</dbReference>
<proteinExistence type="predicted"/>
<dbReference type="EMBL" id="SADV01000031">
    <property type="protein sequence ID" value="TQR28345.1"/>
    <property type="molecule type" value="Genomic_DNA"/>
</dbReference>
<name>A0A544U8D5_LYSSH</name>
<evidence type="ECO:0000313" key="1">
    <source>
        <dbReference type="EMBL" id="TQR28345.1"/>
    </source>
</evidence>
<organism evidence="1 2">
    <name type="scientific">Lysinibacillus sphaericus</name>
    <name type="common">Bacillus sphaericus</name>
    <dbReference type="NCBI Taxonomy" id="1421"/>
    <lineage>
        <taxon>Bacteria</taxon>
        <taxon>Bacillati</taxon>
        <taxon>Bacillota</taxon>
        <taxon>Bacilli</taxon>
        <taxon>Bacillales</taxon>
        <taxon>Bacillaceae</taxon>
        <taxon>Lysinibacillus</taxon>
    </lineage>
</organism>
<reference evidence="1 2" key="1">
    <citation type="submission" date="2018-03" db="EMBL/GenBank/DDBJ databases">
        <title>Aerobic endospore-forming bacteria genome sequencing and assembly.</title>
        <authorList>
            <person name="Cavalcante D.A."/>
            <person name="Driks A."/>
            <person name="Putonti C."/>
            <person name="De-Souza M.T."/>
        </authorList>
    </citation>
    <scope>NUCLEOTIDE SEQUENCE [LARGE SCALE GENOMIC DNA]</scope>
    <source>
        <strain evidence="1 2">SDF0037</strain>
    </source>
</reference>
<protein>
    <submittedName>
        <fullName evidence="1">Uncharacterized protein</fullName>
    </submittedName>
</protein>
<dbReference type="AlphaFoldDB" id="A0A544U8D5"/>
<dbReference type="Proteomes" id="UP000317944">
    <property type="component" value="Unassembled WGS sequence"/>
</dbReference>
<gene>
    <name evidence="1" type="ORF">C7Y47_22150</name>
</gene>
<dbReference type="OrthoDB" id="9893657at2"/>
<evidence type="ECO:0000313" key="2">
    <source>
        <dbReference type="Proteomes" id="UP000317944"/>
    </source>
</evidence>
<accession>A0A544U8D5</accession>